<reference evidence="3" key="1">
    <citation type="submission" date="2024-04" db="EMBL/GenBank/DDBJ databases">
        <title>Salinicola lusitanus LLJ914,a marine bacterium isolated from the Okinawa Trough.</title>
        <authorList>
            <person name="Li J."/>
        </authorList>
    </citation>
    <scope>NUCLEOTIDE SEQUENCE [LARGE SCALE GENOMIC DNA]</scope>
</reference>
<proteinExistence type="predicted"/>
<evidence type="ECO:0000313" key="2">
    <source>
        <dbReference type="EMBL" id="KAK7925648.1"/>
    </source>
</evidence>
<organism evidence="2 3">
    <name type="scientific">Mugilogobius chulae</name>
    <name type="common">yellowstripe goby</name>
    <dbReference type="NCBI Taxonomy" id="88201"/>
    <lineage>
        <taxon>Eukaryota</taxon>
        <taxon>Metazoa</taxon>
        <taxon>Chordata</taxon>
        <taxon>Craniata</taxon>
        <taxon>Vertebrata</taxon>
        <taxon>Euteleostomi</taxon>
        <taxon>Actinopterygii</taxon>
        <taxon>Neopterygii</taxon>
        <taxon>Teleostei</taxon>
        <taxon>Neoteleostei</taxon>
        <taxon>Acanthomorphata</taxon>
        <taxon>Gobiaria</taxon>
        <taxon>Gobiiformes</taxon>
        <taxon>Gobioidei</taxon>
        <taxon>Gobiidae</taxon>
        <taxon>Gobionellinae</taxon>
        <taxon>Mugilogobius</taxon>
    </lineage>
</organism>
<protein>
    <submittedName>
        <fullName evidence="2">Uncharacterized protein</fullName>
    </submittedName>
</protein>
<sequence>MCVESDGCEIEGCSSSDEVRTLSGSMSPALKSSPDLHPCKPGHKVHAALLRCRSPAAAAGILTFGNILNYMDRYTVAAIEGTNEKKPPPPPLNEREVWGDGSRSSSTAVQYSSEIHELKRKSPGSPCLVRHRCTHNLSSDRRGVILFIQLLTYTHCAPLLAPALLYFPDICSVFPIVLGEGKCMKKPPAQSRATWHWEESVGQEPASHSRTYLCIDDGCGTDKCSVCPRGTFSHLVEESPSQRVSVCVAQDIQKHFDQKDSGVGLLQTAGQVSTWPLISGTTPPPLPPPLHLSLPSHGSEECPGLEL</sequence>
<dbReference type="EMBL" id="JBBPFD010000005">
    <property type="protein sequence ID" value="KAK7925648.1"/>
    <property type="molecule type" value="Genomic_DNA"/>
</dbReference>
<evidence type="ECO:0000256" key="1">
    <source>
        <dbReference type="SAM" id="MobiDB-lite"/>
    </source>
</evidence>
<feature type="region of interest" description="Disordered" evidence="1">
    <location>
        <begin position="279"/>
        <end position="307"/>
    </location>
</feature>
<keyword evidence="3" id="KW-1185">Reference proteome</keyword>
<dbReference type="AlphaFoldDB" id="A0AAW0PND2"/>
<feature type="compositionally biased region" description="Basic and acidic residues" evidence="1">
    <location>
        <begin position="82"/>
        <end position="98"/>
    </location>
</feature>
<gene>
    <name evidence="2" type="ORF">WMY93_007958</name>
</gene>
<dbReference type="Proteomes" id="UP001460270">
    <property type="component" value="Unassembled WGS sequence"/>
</dbReference>
<evidence type="ECO:0000313" key="3">
    <source>
        <dbReference type="Proteomes" id="UP001460270"/>
    </source>
</evidence>
<feature type="region of interest" description="Disordered" evidence="1">
    <location>
        <begin position="81"/>
        <end position="125"/>
    </location>
</feature>
<name>A0AAW0PND2_9GOBI</name>
<comment type="caution">
    <text evidence="2">The sequence shown here is derived from an EMBL/GenBank/DDBJ whole genome shotgun (WGS) entry which is preliminary data.</text>
</comment>
<feature type="compositionally biased region" description="Polar residues" evidence="1">
    <location>
        <begin position="102"/>
        <end position="113"/>
    </location>
</feature>
<accession>A0AAW0PND2</accession>